<comment type="caution">
    <text evidence="1">The sequence shown here is derived from an EMBL/GenBank/DDBJ whole genome shotgun (WGS) entry which is preliminary data.</text>
</comment>
<dbReference type="RefSeq" id="WP_186852117.1">
    <property type="nucleotide sequence ID" value="NZ_JACOPO010000001.1"/>
</dbReference>
<keyword evidence="2" id="KW-1185">Reference proteome</keyword>
<reference evidence="1" key="1">
    <citation type="submission" date="2020-08" db="EMBL/GenBank/DDBJ databases">
        <title>Genome public.</title>
        <authorList>
            <person name="Liu C."/>
            <person name="Sun Q."/>
        </authorList>
    </citation>
    <scope>NUCLEOTIDE SEQUENCE</scope>
    <source>
        <strain evidence="1">NSJ-23</strain>
    </source>
</reference>
<evidence type="ECO:0000313" key="2">
    <source>
        <dbReference type="Proteomes" id="UP000628736"/>
    </source>
</evidence>
<sequence>MHLCEQDITLFLSYAWIGTESPNNDPNLSKRNLLDMFRSIDPHRLMNEGKYDLFRRLDDVMTA</sequence>
<dbReference type="AlphaFoldDB" id="A0A8J6J0Q6"/>
<accession>A0A8J6J0Q6</accession>
<dbReference type="Proteomes" id="UP000628736">
    <property type="component" value="Unassembled WGS sequence"/>
</dbReference>
<organism evidence="1 2">
    <name type="scientific">Flintibacter hominis</name>
    <dbReference type="NCBI Taxonomy" id="2763048"/>
    <lineage>
        <taxon>Bacteria</taxon>
        <taxon>Bacillati</taxon>
        <taxon>Bacillota</taxon>
        <taxon>Clostridia</taxon>
        <taxon>Eubacteriales</taxon>
        <taxon>Flintibacter</taxon>
    </lineage>
</organism>
<proteinExistence type="predicted"/>
<gene>
    <name evidence="1" type="ORF">H8S11_02985</name>
</gene>
<name>A0A8J6J0Q6_9FIRM</name>
<evidence type="ECO:0000313" key="1">
    <source>
        <dbReference type="EMBL" id="MBC5721784.1"/>
    </source>
</evidence>
<protein>
    <submittedName>
        <fullName evidence="1">Uncharacterized protein</fullName>
    </submittedName>
</protein>
<dbReference type="EMBL" id="JACOPO010000001">
    <property type="protein sequence ID" value="MBC5721784.1"/>
    <property type="molecule type" value="Genomic_DNA"/>
</dbReference>